<dbReference type="GO" id="GO:0016020">
    <property type="term" value="C:membrane"/>
    <property type="evidence" value="ECO:0007669"/>
    <property type="project" value="UniProtKB-SubCell"/>
</dbReference>
<evidence type="ECO:0000313" key="13">
    <source>
        <dbReference type="EMBL" id="MXQ79932.1"/>
    </source>
</evidence>
<evidence type="ECO:0000256" key="9">
    <source>
        <dbReference type="ARBA" id="ARBA00023170"/>
    </source>
</evidence>
<evidence type="ECO:0000256" key="10">
    <source>
        <dbReference type="ARBA" id="ARBA00023224"/>
    </source>
</evidence>
<dbReference type="Pfam" id="PF05296">
    <property type="entry name" value="TAS2R"/>
    <property type="match status" value="2"/>
</dbReference>
<evidence type="ECO:0000256" key="11">
    <source>
        <dbReference type="RuleBase" id="RU004423"/>
    </source>
</evidence>
<feature type="transmembrane region" description="Helical" evidence="12">
    <location>
        <begin position="594"/>
        <end position="615"/>
    </location>
</feature>
<evidence type="ECO:0000256" key="2">
    <source>
        <dbReference type="ARBA" id="ARBA00007376"/>
    </source>
</evidence>
<keyword evidence="5 12" id="KW-0812">Transmembrane</keyword>
<evidence type="ECO:0000256" key="6">
    <source>
        <dbReference type="ARBA" id="ARBA00022989"/>
    </source>
</evidence>
<reference evidence="13" key="1">
    <citation type="submission" date="2019-10" db="EMBL/GenBank/DDBJ databases">
        <title>The sequence and de novo assembly of the wild yak genome.</title>
        <authorList>
            <person name="Liu Y."/>
        </authorList>
    </citation>
    <scope>NUCLEOTIDE SEQUENCE [LARGE SCALE GENOMIC DNA]</scope>
    <source>
        <strain evidence="13">WY2019</strain>
    </source>
</reference>
<feature type="transmembrane region" description="Helical" evidence="12">
    <location>
        <begin position="225"/>
        <end position="248"/>
    </location>
</feature>
<protein>
    <recommendedName>
        <fullName evidence="15">Taste receptor type 2</fullName>
    </recommendedName>
</protein>
<feature type="transmembrane region" description="Helical" evidence="12">
    <location>
        <begin position="42"/>
        <end position="68"/>
    </location>
</feature>
<keyword evidence="14" id="KW-1185">Reference proteome</keyword>
<dbReference type="SUPFAM" id="SSF81321">
    <property type="entry name" value="Family A G protein-coupled receptor-like"/>
    <property type="match status" value="2"/>
</dbReference>
<evidence type="ECO:0000256" key="4">
    <source>
        <dbReference type="ARBA" id="ARBA00022606"/>
    </source>
</evidence>
<feature type="transmembrane region" description="Helical" evidence="12">
    <location>
        <begin position="6"/>
        <end position="30"/>
    </location>
</feature>
<feature type="transmembrane region" description="Helical" evidence="12">
    <location>
        <begin position="126"/>
        <end position="147"/>
    </location>
</feature>
<keyword evidence="3" id="KW-0919">Taste</keyword>
<keyword evidence="9" id="KW-0675">Receptor</keyword>
<dbReference type="CDD" id="cd15027">
    <property type="entry name" value="7tm_TAS2R43-like"/>
    <property type="match status" value="2"/>
</dbReference>
<evidence type="ECO:0000256" key="12">
    <source>
        <dbReference type="SAM" id="Phobius"/>
    </source>
</evidence>
<sequence length="700" mass="81185">MITLVSSIISILMVAEFVLGNFVNGFIALVNCNDWLRKQKVSLADGILTALAVCRIVLLWTILINWFATMYNPALYSLRIVIRVAWTVSNHFSNWLATSLSIFYLFKIANFSSLIFLHLKWRVKSVVLKMILGTSVILFFQVAVLSIDETIQTSEYERNITEKTKLRDVLHLSNMTLLTLTNFIPFTMSLVSFLLLIFFLWKHLRKMQLNGKRSQDPSTKVHIKAMQTVISFLFLFATYMLTVILTIWNSNELQKELVQMLFQALAITYPSIHSFILIWTNRKLTQTFLSFLWQPRCWLKDLIEKTCEHSSRFLLVLPQHHILATLYTIWKNMKQTINYTLGIRIFSSLGISVDLQRKGTGRQCSFINIYTKHLGKWIDGNNDLNQLDSHFSHPIFLCLKWQLFNADWANMIMFMSNIVSILLMTEFVLGNFANVLIALVNCNDWTKRPKISADGILTALAFCRIVMFWAMLINWYVIVYNLTLYNSEVKIIVHVALTVSNHFSNWLATSLSIFYLLKIANFSSLIFLHLKWRVKSVVLMMMLGTSLFLFFQVAVLSMDEAIQTNEYEGNTTQKIKLRDTLHLSNVTLFTLTNFIPFTMSLTSFLLLIFSLWKHLRQMQLNGKGSQDPSTKVHIKAMQTVISFLFLFVIYILALILSVWNSNQLQKEPVQMLYDVILIMYPSIHSCEKTRIFPILKTHSI</sequence>
<keyword evidence="6 12" id="KW-1133">Transmembrane helix</keyword>
<dbReference type="AlphaFoldDB" id="A0A6B0QS91"/>
<dbReference type="InterPro" id="IPR007960">
    <property type="entry name" value="TAS2R"/>
</dbReference>
<dbReference type="PANTHER" id="PTHR11394">
    <property type="entry name" value="TASTE RECEPTOR TYPE 2"/>
    <property type="match status" value="1"/>
</dbReference>
<evidence type="ECO:0000313" key="14">
    <source>
        <dbReference type="Proteomes" id="UP000322234"/>
    </source>
</evidence>
<feature type="transmembrane region" description="Helical" evidence="12">
    <location>
        <begin position="455"/>
        <end position="478"/>
    </location>
</feature>
<dbReference type="Proteomes" id="UP000322234">
    <property type="component" value="Unassembled WGS sequence"/>
</dbReference>
<evidence type="ECO:0008006" key="15">
    <source>
        <dbReference type="Google" id="ProtNLM"/>
    </source>
</evidence>
<feature type="transmembrane region" description="Helical" evidence="12">
    <location>
        <begin position="636"/>
        <end position="659"/>
    </location>
</feature>
<gene>
    <name evidence="13" type="ORF">E5288_WYG013515</name>
</gene>
<comment type="similarity">
    <text evidence="2 11">Belongs to the G-protein coupled receptor T2R family.</text>
</comment>
<dbReference type="GO" id="GO:0033038">
    <property type="term" value="F:bitter taste receptor activity"/>
    <property type="evidence" value="ECO:0007669"/>
    <property type="project" value="InterPro"/>
</dbReference>
<evidence type="ECO:0000256" key="5">
    <source>
        <dbReference type="ARBA" id="ARBA00022692"/>
    </source>
</evidence>
<feature type="transmembrane region" description="Helical" evidence="12">
    <location>
        <begin position="537"/>
        <end position="558"/>
    </location>
</feature>
<proteinExistence type="inferred from homology"/>
<evidence type="ECO:0000256" key="3">
    <source>
        <dbReference type="ARBA" id="ARBA00022480"/>
    </source>
</evidence>
<dbReference type="Gene3D" id="1.20.1070.10">
    <property type="entry name" value="Rhodopsin 7-helix transmembrane proteins"/>
    <property type="match status" value="2"/>
</dbReference>
<keyword evidence="4" id="KW-0716">Sensory transduction</keyword>
<keyword evidence="8 12" id="KW-0472">Membrane</keyword>
<evidence type="ECO:0000256" key="1">
    <source>
        <dbReference type="ARBA" id="ARBA00004141"/>
    </source>
</evidence>
<feature type="transmembrane region" description="Helical" evidence="12">
    <location>
        <begin position="183"/>
        <end position="204"/>
    </location>
</feature>
<comment type="caution">
    <text evidence="13">The sequence shown here is derived from an EMBL/GenBank/DDBJ whole genome shotgun (WGS) entry which is preliminary data.</text>
</comment>
<name>A0A6B0QS91_9CETA</name>
<keyword evidence="10" id="KW-0807">Transducer</keyword>
<dbReference type="FunFam" id="1.20.1070.10:FF:000042">
    <property type="entry name" value="Taste receptor type 2 member 7"/>
    <property type="match status" value="2"/>
</dbReference>
<evidence type="ECO:0000256" key="8">
    <source>
        <dbReference type="ARBA" id="ARBA00023136"/>
    </source>
</evidence>
<accession>A0A6B0QS91</accession>
<comment type="subcellular location">
    <subcellularLocation>
        <location evidence="1">Membrane</location>
        <topology evidence="1">Multi-pass membrane protein</topology>
    </subcellularLocation>
</comment>
<dbReference type="GO" id="GO:0004930">
    <property type="term" value="F:G protein-coupled receptor activity"/>
    <property type="evidence" value="ECO:0007669"/>
    <property type="project" value="UniProtKB-KW"/>
</dbReference>
<feature type="transmembrane region" description="Helical" evidence="12">
    <location>
        <begin position="418"/>
        <end position="443"/>
    </location>
</feature>
<feature type="transmembrane region" description="Helical" evidence="12">
    <location>
        <begin position="260"/>
        <end position="279"/>
    </location>
</feature>
<evidence type="ECO:0000256" key="7">
    <source>
        <dbReference type="ARBA" id="ARBA00023040"/>
    </source>
</evidence>
<organism evidence="13 14">
    <name type="scientific">Bos mutus</name>
    <name type="common">wild yak</name>
    <dbReference type="NCBI Taxonomy" id="72004"/>
    <lineage>
        <taxon>Eukaryota</taxon>
        <taxon>Metazoa</taxon>
        <taxon>Chordata</taxon>
        <taxon>Craniata</taxon>
        <taxon>Vertebrata</taxon>
        <taxon>Euteleostomi</taxon>
        <taxon>Mammalia</taxon>
        <taxon>Eutheria</taxon>
        <taxon>Laurasiatheria</taxon>
        <taxon>Artiodactyla</taxon>
        <taxon>Ruminantia</taxon>
        <taxon>Pecora</taxon>
        <taxon>Bovidae</taxon>
        <taxon>Bovinae</taxon>
        <taxon>Bos</taxon>
    </lineage>
</organism>
<dbReference type="PANTHER" id="PTHR11394:SF27">
    <property type="entry name" value="TASTE RECEPTOR TYPE 2 MEMBER 20"/>
    <property type="match status" value="1"/>
</dbReference>
<keyword evidence="7" id="KW-0297">G-protein coupled receptor</keyword>
<feature type="transmembrane region" description="Helical" evidence="12">
    <location>
        <begin position="95"/>
        <end position="119"/>
    </location>
</feature>
<dbReference type="EMBL" id="VBQZ03000003">
    <property type="protein sequence ID" value="MXQ79932.1"/>
    <property type="molecule type" value="Genomic_DNA"/>
</dbReference>